<dbReference type="SUPFAM" id="SSF56091">
    <property type="entry name" value="DNA ligase/mRNA capping enzyme, catalytic domain"/>
    <property type="match status" value="1"/>
</dbReference>
<dbReference type="GO" id="GO:0003911">
    <property type="term" value="F:DNA ligase (NAD+) activity"/>
    <property type="evidence" value="ECO:0007669"/>
    <property type="project" value="UniProtKB-EC"/>
</dbReference>
<dbReference type="SMART" id="SM00532">
    <property type="entry name" value="LIGANc"/>
    <property type="match status" value="1"/>
</dbReference>
<dbReference type="Proteomes" id="UP000250257">
    <property type="component" value="Unassembled WGS sequence"/>
</dbReference>
<sequence>MSERNRYDEIIAKLEQYSYEYYALDMPTVEDAVYDKLLHELIALEEKHPDWVTSDSPSQRIGGEVLEGFTKVAHKTPMLSLANAFNEQDLLDFDRRVREKVGDDREYMCELKIDGLAVSLEYDAGRYKRGATRGDGTVGEDITANLRTIRSVPMKLKRDFSIEVRGEAFMPKESFKN</sequence>
<dbReference type="Pfam" id="PF01653">
    <property type="entry name" value="DNA_ligase_aden"/>
    <property type="match status" value="1"/>
</dbReference>
<organism evidence="2 3">
    <name type="scientific">Listeria fleischmannii subsp. fleischmannii</name>
    <dbReference type="NCBI Taxonomy" id="1671902"/>
    <lineage>
        <taxon>Bacteria</taxon>
        <taxon>Bacillati</taxon>
        <taxon>Bacillota</taxon>
        <taxon>Bacilli</taxon>
        <taxon>Bacillales</taxon>
        <taxon>Listeriaceae</taxon>
        <taxon>Listeria</taxon>
    </lineage>
</organism>
<evidence type="ECO:0000313" key="2">
    <source>
        <dbReference type="EMBL" id="SQC62115.1"/>
    </source>
</evidence>
<dbReference type="InterPro" id="IPR013839">
    <property type="entry name" value="DNAligase_adenylation"/>
</dbReference>
<protein>
    <submittedName>
        <fullName evidence="2">DNA ligase</fullName>
        <ecNumber evidence="2">6.5.1.2</ecNumber>
    </submittedName>
</protein>
<reference evidence="2 3" key="1">
    <citation type="submission" date="2018-06" db="EMBL/GenBank/DDBJ databases">
        <authorList>
            <consortium name="Pathogen Informatics"/>
            <person name="Doyle S."/>
        </authorList>
    </citation>
    <scope>NUCLEOTIDE SEQUENCE [LARGE SCALE GENOMIC DNA]</scope>
    <source>
        <strain evidence="2 3">NCTC13940</strain>
    </source>
</reference>
<name>A0A2X3GUM8_9LIST</name>
<dbReference type="Gene3D" id="1.10.287.610">
    <property type="entry name" value="Helix hairpin bin"/>
    <property type="match status" value="1"/>
</dbReference>
<feature type="domain" description="NAD-dependent DNA ligase N-terminal" evidence="1">
    <location>
        <begin position="2"/>
        <end position="177"/>
    </location>
</feature>
<dbReference type="Gene3D" id="3.30.470.30">
    <property type="entry name" value="DNA ligase/mRNA capping enzyme"/>
    <property type="match status" value="1"/>
</dbReference>
<dbReference type="InterPro" id="IPR013840">
    <property type="entry name" value="DNAligase_N"/>
</dbReference>
<evidence type="ECO:0000259" key="1">
    <source>
        <dbReference type="SMART" id="SM00532"/>
    </source>
</evidence>
<keyword evidence="2" id="KW-0436">Ligase</keyword>
<proteinExistence type="predicted"/>
<dbReference type="AlphaFoldDB" id="A0A2X3GUM8"/>
<gene>
    <name evidence="2" type="primary">ligA_1</name>
    <name evidence="2" type="ORF">NCTC13940_00011</name>
</gene>
<accession>A0A2X3GUM8</accession>
<evidence type="ECO:0000313" key="3">
    <source>
        <dbReference type="Proteomes" id="UP000250257"/>
    </source>
</evidence>
<dbReference type="EC" id="6.5.1.2" evidence="2"/>
<dbReference type="EMBL" id="UAWT01000001">
    <property type="protein sequence ID" value="SQC62115.1"/>
    <property type="molecule type" value="Genomic_DNA"/>
</dbReference>